<dbReference type="PANTHER" id="PTHR46390">
    <property type="entry name" value="MANNOSE-1-PHOSPHATE GUANYLYLTRANSFERASE"/>
    <property type="match status" value="1"/>
</dbReference>
<dbReference type="Gene3D" id="2.60.120.10">
    <property type="entry name" value="Jelly Rolls"/>
    <property type="match status" value="1"/>
</dbReference>
<dbReference type="GO" id="GO:0009298">
    <property type="term" value="P:GDP-mannose biosynthetic process"/>
    <property type="evidence" value="ECO:0007669"/>
    <property type="project" value="TreeGrafter"/>
</dbReference>
<dbReference type="AlphaFoldDB" id="A0A2C9CKK9"/>
<evidence type="ECO:0000256" key="2">
    <source>
        <dbReference type="ARBA" id="ARBA00012387"/>
    </source>
</evidence>
<dbReference type="InterPro" id="IPR006375">
    <property type="entry name" value="Man1P_GuaTrfase/Man6P_Isoase"/>
</dbReference>
<evidence type="ECO:0000313" key="14">
    <source>
        <dbReference type="Proteomes" id="UP000221734"/>
    </source>
</evidence>
<comment type="catalytic activity">
    <reaction evidence="7">
        <text>alpha-D-mannose 1-phosphate + GTP + H(+) = GDP-alpha-D-mannose + diphosphate</text>
        <dbReference type="Rhea" id="RHEA:15229"/>
        <dbReference type="ChEBI" id="CHEBI:15378"/>
        <dbReference type="ChEBI" id="CHEBI:33019"/>
        <dbReference type="ChEBI" id="CHEBI:37565"/>
        <dbReference type="ChEBI" id="CHEBI:57527"/>
        <dbReference type="ChEBI" id="CHEBI:58409"/>
        <dbReference type="EC" id="2.7.7.13"/>
    </reaction>
</comment>
<dbReference type="InterPro" id="IPR014710">
    <property type="entry name" value="RmlC-like_jellyroll"/>
</dbReference>
<reference evidence="13" key="1">
    <citation type="submission" date="2017-10" db="EMBL/GenBank/DDBJ databases">
        <authorList>
            <person name="Banno H."/>
            <person name="Chua N.-H."/>
        </authorList>
    </citation>
    <scope>NUCLEOTIDE SEQUENCE [LARGE SCALE GENOMIC DNA]</scope>
    <source>
        <strain evidence="13">Kuenenia_mbr1_ru-nijmegen</strain>
    </source>
</reference>
<proteinExistence type="inferred from homology"/>
<dbReference type="Proteomes" id="UP000221734">
    <property type="component" value="Chromosome Kuenenia_stuttgartiensis_MBR1"/>
</dbReference>
<reference evidence="14" key="2">
    <citation type="submission" date="2017-10" db="EMBL/GenBank/DDBJ databases">
        <authorList>
            <person name="Frank J."/>
        </authorList>
    </citation>
    <scope>NUCLEOTIDE SEQUENCE [LARGE SCALE GENOMIC DNA]</scope>
</reference>
<evidence type="ECO:0000256" key="3">
    <source>
        <dbReference type="ARBA" id="ARBA00022679"/>
    </source>
</evidence>
<dbReference type="EC" id="2.7.7.13" evidence="2"/>
<dbReference type="InterPro" id="IPR001538">
    <property type="entry name" value="Man6P_isomerase-2_C"/>
</dbReference>
<keyword evidence="4 13" id="KW-0548">Nucleotidyltransferase</keyword>
<keyword evidence="14" id="KW-1185">Reference proteome</keyword>
<dbReference type="OrthoDB" id="9806359at2"/>
<dbReference type="NCBIfam" id="TIGR01479">
    <property type="entry name" value="GMP_PMI"/>
    <property type="match status" value="1"/>
</dbReference>
<evidence type="ECO:0000256" key="8">
    <source>
        <dbReference type="RuleBase" id="RU004190"/>
    </source>
</evidence>
<dbReference type="Pfam" id="PF00483">
    <property type="entry name" value="NTP_transferase"/>
    <property type="match status" value="1"/>
</dbReference>
<feature type="domain" description="MannoseP isomerase/GMP-like beta-helix" evidence="11">
    <location>
        <begin position="310"/>
        <end position="356"/>
    </location>
</feature>
<sequence length="478" mass="54612">MNKKTKTVIVTDKINGKAIILAGGKGTRLWPLSREDHPKQFVEFKDGLSLFQLTIERLLPCFSPKDIFIVSHESYKFTVLNQIQLLPGVKNAIKNLLKENIILEPVPKNTLPAIMLSLKYIESRTILNENELICVLPSDHIIEPVNDFEKCIRQAETLTEQDKIIVFGVKPTFPKEGYGYILLKRKFGAGYLVDTFVEKPSIQKAKLLIKKGGLWNSGIFCFNKKTFLGELAACSPSSYKYYQYTYDEFCRNFENIVADSIDYGIMQKTKNAALIKFNLKWSDLGSWDSYLQFYTNGKGNFTIGDAEFFDSKNCFAYSDNRLVCFLGVNDVMAIDAADSLLIVKRGCSDNVKELVSAINKKGLQHTKTGSTVYRPWGYYTVLHEQDNYKVKEIGVYPQKTLSLQKHKYRSEHWNVVEGKIDIYIGNTKKQIQKNESVFVPQNAKHRIHNPTDKIAKVIEVQIGSYVGEDDIVRYTTYK</sequence>
<protein>
    <recommendedName>
        <fullName evidence="2">mannose-1-phosphate guanylyltransferase</fullName>
        <ecNumber evidence="2">2.7.7.13</ecNumber>
    </recommendedName>
</protein>
<evidence type="ECO:0000313" key="12">
    <source>
        <dbReference type="EMBL" id="QII12234.1"/>
    </source>
</evidence>
<evidence type="ECO:0000259" key="10">
    <source>
        <dbReference type="Pfam" id="PF01050"/>
    </source>
</evidence>
<dbReference type="Proteomes" id="UP000501926">
    <property type="component" value="Chromosome"/>
</dbReference>
<dbReference type="PANTHER" id="PTHR46390:SF1">
    <property type="entry name" value="MANNOSE-1-PHOSPHATE GUANYLYLTRANSFERASE"/>
    <property type="match status" value="1"/>
</dbReference>
<dbReference type="Pfam" id="PF01050">
    <property type="entry name" value="MannoseP_isomer"/>
    <property type="match status" value="1"/>
</dbReference>
<dbReference type="Gene3D" id="3.90.550.10">
    <property type="entry name" value="Spore Coat Polysaccharide Biosynthesis Protein SpsA, Chain A"/>
    <property type="match status" value="1"/>
</dbReference>
<feature type="domain" description="Nucleotidyl transferase" evidence="9">
    <location>
        <begin position="17"/>
        <end position="292"/>
    </location>
</feature>
<gene>
    <name evidence="13" type="primary">cpsB</name>
    <name evidence="13" type="synonym">manC</name>
    <name evidence="13" type="synonym">rfbM</name>
    <name evidence="12" type="ORF">KsCSTR_28550</name>
    <name evidence="13" type="ORF">KSMBR1_3712</name>
</gene>
<keyword evidence="3 13" id="KW-0808">Transferase</keyword>
<organism evidence="13 14">
    <name type="scientific">Kuenenia stuttgartiensis</name>
    <dbReference type="NCBI Taxonomy" id="174633"/>
    <lineage>
        <taxon>Bacteria</taxon>
        <taxon>Pseudomonadati</taxon>
        <taxon>Planctomycetota</taxon>
        <taxon>Candidatus Brocadiia</taxon>
        <taxon>Candidatus Brocadiales</taxon>
        <taxon>Candidatus Brocadiaceae</taxon>
        <taxon>Candidatus Kuenenia</taxon>
    </lineage>
</organism>
<dbReference type="CDD" id="cd02213">
    <property type="entry name" value="cupin_PMI_typeII_C"/>
    <property type="match status" value="1"/>
</dbReference>
<dbReference type="InterPro" id="IPR011051">
    <property type="entry name" value="RmlC_Cupin_sf"/>
</dbReference>
<evidence type="ECO:0000313" key="13">
    <source>
        <dbReference type="EMBL" id="SOH06185.1"/>
    </source>
</evidence>
<dbReference type="GO" id="GO:0000271">
    <property type="term" value="P:polysaccharide biosynthetic process"/>
    <property type="evidence" value="ECO:0007669"/>
    <property type="project" value="InterPro"/>
</dbReference>
<dbReference type="RefSeq" id="WP_099326660.1">
    <property type="nucleotide sequence ID" value="NZ_CP049055.1"/>
</dbReference>
<dbReference type="CDD" id="cd02509">
    <property type="entry name" value="GDP-M1P_Guanylyltransferase"/>
    <property type="match status" value="1"/>
</dbReference>
<evidence type="ECO:0000313" key="15">
    <source>
        <dbReference type="Proteomes" id="UP000501926"/>
    </source>
</evidence>
<keyword evidence="6" id="KW-0342">GTP-binding</keyword>
<evidence type="ECO:0000256" key="6">
    <source>
        <dbReference type="ARBA" id="ARBA00023134"/>
    </source>
</evidence>
<dbReference type="GO" id="GO:0004475">
    <property type="term" value="F:mannose-1-phosphate guanylyltransferase (GTP) activity"/>
    <property type="evidence" value="ECO:0007669"/>
    <property type="project" value="UniProtKB-EC"/>
</dbReference>
<dbReference type="KEGG" id="kst:KSMBR1_3712"/>
<comment type="similarity">
    <text evidence="1 8">Belongs to the mannose-6-phosphate isomerase type 2 family.</text>
</comment>
<evidence type="ECO:0000256" key="7">
    <source>
        <dbReference type="ARBA" id="ARBA00047343"/>
    </source>
</evidence>
<evidence type="ECO:0000256" key="4">
    <source>
        <dbReference type="ARBA" id="ARBA00022695"/>
    </source>
</evidence>
<dbReference type="SUPFAM" id="SSF51182">
    <property type="entry name" value="RmlC-like cupins"/>
    <property type="match status" value="1"/>
</dbReference>
<dbReference type="EMBL" id="LT934425">
    <property type="protein sequence ID" value="SOH06185.1"/>
    <property type="molecule type" value="Genomic_DNA"/>
</dbReference>
<dbReference type="InterPro" id="IPR005835">
    <property type="entry name" value="NTP_transferase_dom"/>
</dbReference>
<evidence type="ECO:0000259" key="11">
    <source>
        <dbReference type="Pfam" id="PF22640"/>
    </source>
</evidence>
<name>A0A2C9CKK9_KUEST</name>
<evidence type="ECO:0000256" key="1">
    <source>
        <dbReference type="ARBA" id="ARBA00006115"/>
    </source>
</evidence>
<dbReference type="InterPro" id="IPR051161">
    <property type="entry name" value="Mannose-6P_isomerase_type2"/>
</dbReference>
<dbReference type="EMBL" id="CP049055">
    <property type="protein sequence ID" value="QII12234.1"/>
    <property type="molecule type" value="Genomic_DNA"/>
</dbReference>
<dbReference type="SUPFAM" id="SSF53448">
    <property type="entry name" value="Nucleotide-diphospho-sugar transferases"/>
    <property type="match status" value="1"/>
</dbReference>
<evidence type="ECO:0000256" key="5">
    <source>
        <dbReference type="ARBA" id="ARBA00022741"/>
    </source>
</evidence>
<keyword evidence="5" id="KW-0547">Nucleotide-binding</keyword>
<dbReference type="InterPro" id="IPR029044">
    <property type="entry name" value="Nucleotide-diphossugar_trans"/>
</dbReference>
<accession>A0A2C9CKK9</accession>
<dbReference type="GO" id="GO:0005525">
    <property type="term" value="F:GTP binding"/>
    <property type="evidence" value="ECO:0007669"/>
    <property type="project" value="UniProtKB-KW"/>
</dbReference>
<reference evidence="12 15" key="3">
    <citation type="submission" date="2020-02" db="EMBL/GenBank/DDBJ databases">
        <title>Newly sequenced genome of strain CSTR1 showed variability in Candidatus Kuenenia stuttgartiensis genomes.</title>
        <authorList>
            <person name="Ding C."/>
            <person name="Adrian L."/>
        </authorList>
    </citation>
    <scope>NUCLEOTIDE SEQUENCE [LARGE SCALE GENOMIC DNA]</scope>
    <source>
        <strain evidence="12 15">CSTR1</strain>
    </source>
</reference>
<dbReference type="Pfam" id="PF22640">
    <property type="entry name" value="ManC_GMP_beta-helix"/>
    <property type="match status" value="1"/>
</dbReference>
<evidence type="ECO:0000259" key="9">
    <source>
        <dbReference type="Pfam" id="PF00483"/>
    </source>
</evidence>
<dbReference type="InterPro" id="IPR054566">
    <property type="entry name" value="ManC/GMP-like_b-helix"/>
</dbReference>
<dbReference type="InterPro" id="IPR049577">
    <property type="entry name" value="GMPP_N"/>
</dbReference>
<feature type="domain" description="Mannose-6-phosphate isomerase type II C-terminal" evidence="10">
    <location>
        <begin position="364"/>
        <end position="474"/>
    </location>
</feature>